<evidence type="ECO:0000313" key="10">
    <source>
        <dbReference type="Proteomes" id="UP000287651"/>
    </source>
</evidence>
<feature type="compositionally biased region" description="Low complexity" evidence="5">
    <location>
        <begin position="409"/>
        <end position="423"/>
    </location>
</feature>
<keyword evidence="6" id="KW-0472">Membrane</keyword>
<feature type="domain" description="Ethylene-responsive binding factor-associated repression" evidence="7">
    <location>
        <begin position="244"/>
        <end position="278"/>
    </location>
</feature>
<dbReference type="GO" id="GO:0045892">
    <property type="term" value="P:negative regulation of DNA-templated transcription"/>
    <property type="evidence" value="ECO:0007669"/>
    <property type="project" value="TreeGrafter"/>
</dbReference>
<dbReference type="AlphaFoldDB" id="A0A426ZXV8"/>
<feature type="region of interest" description="Disordered" evidence="5">
    <location>
        <begin position="1"/>
        <end position="55"/>
    </location>
</feature>
<organism evidence="9 10">
    <name type="scientific">Ensete ventricosum</name>
    <name type="common">Abyssinian banana</name>
    <name type="synonym">Musa ensete</name>
    <dbReference type="NCBI Taxonomy" id="4639"/>
    <lineage>
        <taxon>Eukaryota</taxon>
        <taxon>Viridiplantae</taxon>
        <taxon>Streptophyta</taxon>
        <taxon>Embryophyta</taxon>
        <taxon>Tracheophyta</taxon>
        <taxon>Spermatophyta</taxon>
        <taxon>Magnoliopsida</taxon>
        <taxon>Liliopsida</taxon>
        <taxon>Zingiberales</taxon>
        <taxon>Musaceae</taxon>
        <taxon>Ensete</taxon>
    </lineage>
</organism>
<reference evidence="9 10" key="1">
    <citation type="journal article" date="2014" name="Agronomy (Basel)">
        <title>A Draft Genome Sequence for Ensete ventricosum, the Drought-Tolerant Tree Against Hunger.</title>
        <authorList>
            <person name="Harrison J."/>
            <person name="Moore K.A."/>
            <person name="Paszkiewicz K."/>
            <person name="Jones T."/>
            <person name="Grant M."/>
            <person name="Ambacheew D."/>
            <person name="Muzemil S."/>
            <person name="Studholme D.J."/>
        </authorList>
    </citation>
    <scope>NUCLEOTIDE SEQUENCE [LARGE SCALE GENOMIC DNA]</scope>
</reference>
<sequence>MSRGSHRRTVGHVSRTPHLLSGRNVSTDRSTAGPEETGRLCRDNPTPILSSPRGMGQHNLDKCLVKAPHGYVEGILGKPQKRSGETLKAERAVALIPSPASSLFLIRRQIFNGFLLDSARNCAFLTALVPCFLLLPGALISRFFRRSAHKILNQTRKQRLDDERGGEKTKPLNDRSLLDALVFPFSLFLSSVSWFLADPVMEGEAAKGGTERLLLGMERSARDFLRRFVGNGYGDETAEVTEGDSDKIELSLGLSLGGCFGADPKGKKLVRSSSIASFTSLPWEPEFPVVPAAALTRTSSLPTETEEERRKRKEMQSFKRLEAKRKRLERRNPIRSGAAKAGEKPDEEVTGSMAAAADQMVVCDDQIGLRGGNHVAGAKNGIFPPGLPAWTVGGSKRAASRPGNFPPISHGSHGSGTAAGACSLDDRAPQGTESTNEKTSTKQVGVRANGIKEMERKMMEKMPFVSTRGDGPNGRRIEGFLYKYRKGEEVRIVCVCHGSFLTPAEFVKHAGGHDVTNPLRHIVVNSSPFSLL</sequence>
<evidence type="ECO:0000259" key="7">
    <source>
        <dbReference type="Pfam" id="PF07897"/>
    </source>
</evidence>
<comment type="caution">
    <text evidence="9">The sequence shown here is derived from an EMBL/GenBank/DDBJ whole genome shotgun (WGS) entry which is preliminary data.</text>
</comment>
<comment type="similarity">
    <text evidence="2 4">Belongs to the Ninja family.</text>
</comment>
<gene>
    <name evidence="9" type="ORF">B296_00020793</name>
</gene>
<dbReference type="PANTHER" id="PTHR31413">
    <property type="entry name" value="AFP HOMOLOG 2"/>
    <property type="match status" value="1"/>
</dbReference>
<dbReference type="Pfam" id="PF07897">
    <property type="entry name" value="EAR"/>
    <property type="match status" value="1"/>
</dbReference>
<evidence type="ECO:0000256" key="2">
    <source>
        <dbReference type="ARBA" id="ARBA00006081"/>
    </source>
</evidence>
<evidence type="ECO:0000256" key="4">
    <source>
        <dbReference type="RuleBase" id="RU369029"/>
    </source>
</evidence>
<dbReference type="Pfam" id="PF16136">
    <property type="entry name" value="NLS_NINJA_AFP"/>
    <property type="match status" value="1"/>
</dbReference>
<name>A0A426ZXV8_ENSVE</name>
<feature type="region of interest" description="Disordered" evidence="5">
    <location>
        <begin position="298"/>
        <end position="347"/>
    </location>
</feature>
<feature type="transmembrane region" description="Helical" evidence="6">
    <location>
        <begin position="123"/>
        <end position="144"/>
    </location>
</feature>
<dbReference type="InterPro" id="IPR032308">
    <property type="entry name" value="TDBD"/>
</dbReference>
<evidence type="ECO:0000313" key="9">
    <source>
        <dbReference type="EMBL" id="RRT68826.1"/>
    </source>
</evidence>
<comment type="subcellular location">
    <subcellularLocation>
        <location evidence="1 4">Nucleus</location>
    </subcellularLocation>
</comment>
<evidence type="ECO:0000256" key="5">
    <source>
        <dbReference type="SAM" id="MobiDB-lite"/>
    </source>
</evidence>
<keyword evidence="6" id="KW-1133">Transmembrane helix</keyword>
<dbReference type="Pfam" id="PF16135">
    <property type="entry name" value="TDBD"/>
    <property type="match status" value="1"/>
</dbReference>
<feature type="domain" description="Tify" evidence="8">
    <location>
        <begin position="491"/>
        <end position="525"/>
    </location>
</feature>
<evidence type="ECO:0000259" key="8">
    <source>
        <dbReference type="Pfam" id="PF16135"/>
    </source>
</evidence>
<dbReference type="PANTHER" id="PTHR31413:SF49">
    <property type="entry name" value="NINJA-FAMILY PROTEIN MODD"/>
    <property type="match status" value="1"/>
</dbReference>
<dbReference type="InterPro" id="IPR012463">
    <property type="entry name" value="Ninja_motif"/>
</dbReference>
<keyword evidence="6" id="KW-0812">Transmembrane</keyword>
<evidence type="ECO:0000256" key="3">
    <source>
        <dbReference type="ARBA" id="ARBA00023242"/>
    </source>
</evidence>
<dbReference type="GO" id="GO:0005634">
    <property type="term" value="C:nucleus"/>
    <property type="evidence" value="ECO:0007669"/>
    <property type="project" value="UniProtKB-SubCell"/>
</dbReference>
<dbReference type="GO" id="GO:0007165">
    <property type="term" value="P:signal transduction"/>
    <property type="evidence" value="ECO:0007669"/>
    <property type="project" value="InterPro"/>
</dbReference>
<feature type="region of interest" description="Disordered" evidence="5">
    <location>
        <begin position="393"/>
        <end position="447"/>
    </location>
</feature>
<proteinExistence type="inferred from homology"/>
<comment type="function">
    <text evidence="4">Acts as a negative regulator of abscisic acid (ABA) response.</text>
</comment>
<accession>A0A426ZXV8</accession>
<dbReference type="EMBL" id="AMZH03004568">
    <property type="protein sequence ID" value="RRT68826.1"/>
    <property type="molecule type" value="Genomic_DNA"/>
</dbReference>
<feature type="compositionally biased region" description="Basic residues" evidence="5">
    <location>
        <begin position="1"/>
        <end position="10"/>
    </location>
</feature>
<keyword evidence="3 4" id="KW-0539">Nucleus</keyword>
<dbReference type="InterPro" id="IPR032310">
    <property type="entry name" value="NLS_NINJA_AFP-like"/>
</dbReference>
<protein>
    <recommendedName>
        <fullName evidence="4">Ninja-family protein</fullName>
    </recommendedName>
    <alternativeName>
        <fullName evidence="4">ABI-binding protein</fullName>
    </alternativeName>
</protein>
<evidence type="ECO:0000256" key="6">
    <source>
        <dbReference type="SAM" id="Phobius"/>
    </source>
</evidence>
<dbReference type="InterPro" id="IPR031307">
    <property type="entry name" value="Ninja_fam"/>
</dbReference>
<evidence type="ECO:0000256" key="1">
    <source>
        <dbReference type="ARBA" id="ARBA00004123"/>
    </source>
</evidence>
<dbReference type="Proteomes" id="UP000287651">
    <property type="component" value="Unassembled WGS sequence"/>
</dbReference>